<dbReference type="PANTHER" id="PTHR31944:SF130">
    <property type="entry name" value="ZN(II)2CYS6 TRANSCRIPTION FACTO (EUROFUNG)"/>
    <property type="match status" value="1"/>
</dbReference>
<evidence type="ECO:0000313" key="9">
    <source>
        <dbReference type="Proteomes" id="UP001215712"/>
    </source>
</evidence>
<accession>A0AAD6HEL2</accession>
<dbReference type="PANTHER" id="PTHR31944">
    <property type="entry name" value="HEME-RESPONSIVE ZINC FINGER TRANSCRIPTION FACTOR HAP1"/>
    <property type="match status" value="1"/>
</dbReference>
<dbReference type="GO" id="GO:0001228">
    <property type="term" value="F:DNA-binding transcription activator activity, RNA polymerase II-specific"/>
    <property type="evidence" value="ECO:0007669"/>
    <property type="project" value="TreeGrafter"/>
</dbReference>
<dbReference type="AlphaFoldDB" id="A0AAD6HEL2"/>
<dbReference type="GO" id="GO:0000978">
    <property type="term" value="F:RNA polymerase II cis-regulatory region sequence-specific DNA binding"/>
    <property type="evidence" value="ECO:0007669"/>
    <property type="project" value="TreeGrafter"/>
</dbReference>
<sequence length="430" mass="49667">MKDAIRNQKSLYGLQHDLKNRHKKWKVKKVNTLSTPQLDFTYLLPEHRTIDELVHLYFDTFESVYRIIHGPSFWEEYAKFSRDHQSTSSAFVVIVLLLMSCTSCLHRNERAQYVGDSSLERERAVMWIEASESWLRSHSQKNIYLAVWQIRCLLVLSKQVNTVKKKRHWTEAGTLVREAMAAGFHRDPVLLGGKISAFDREMRRRLWATMTELELQASTDRGMISTSAGIFTDTKGVQNIEDKDLTDEPQPEELENQGSVEYTSSSFLYFSNASFSLRVKLNSMVNDMSSPLRYEEVMHHEELITKELQQLPPWTCVKSSPDKPGLSLVARTLLDIQLRQYLIMLHGPFARQSESSSRHALSRMICFDAAASIIDQHVRLNESQNSMLLLLRHDYFRAALVICQNSFISISLKSTLSVLVINDRLINNHR</sequence>
<name>A0AAD6HEL2_9EURO</name>
<keyword evidence="1" id="KW-0479">Metal-binding</keyword>
<evidence type="ECO:0000256" key="1">
    <source>
        <dbReference type="ARBA" id="ARBA00022723"/>
    </source>
</evidence>
<reference evidence="8" key="1">
    <citation type="journal article" date="2023" name="IMA Fungus">
        <title>Comparative genomic study of the Penicillium genus elucidates a diverse pangenome and 15 lateral gene transfer events.</title>
        <authorList>
            <person name="Petersen C."/>
            <person name="Sorensen T."/>
            <person name="Nielsen M.R."/>
            <person name="Sondergaard T.E."/>
            <person name="Sorensen J.L."/>
            <person name="Fitzpatrick D.A."/>
            <person name="Frisvad J.C."/>
            <person name="Nielsen K.L."/>
        </authorList>
    </citation>
    <scope>NUCLEOTIDE SEQUENCE</scope>
    <source>
        <strain evidence="8">IBT 17514</strain>
    </source>
</reference>
<evidence type="ECO:0000256" key="3">
    <source>
        <dbReference type="ARBA" id="ARBA00023015"/>
    </source>
</evidence>
<proteinExistence type="predicted"/>
<dbReference type="CDD" id="cd12148">
    <property type="entry name" value="fungal_TF_MHR"/>
    <property type="match status" value="1"/>
</dbReference>
<keyword evidence="2" id="KW-0862">Zinc</keyword>
<dbReference type="GO" id="GO:0005634">
    <property type="term" value="C:nucleus"/>
    <property type="evidence" value="ECO:0007669"/>
    <property type="project" value="TreeGrafter"/>
</dbReference>
<dbReference type="InterPro" id="IPR007219">
    <property type="entry name" value="XnlR_reg_dom"/>
</dbReference>
<keyword evidence="5" id="KW-0804">Transcription</keyword>
<dbReference type="GO" id="GO:0006351">
    <property type="term" value="P:DNA-templated transcription"/>
    <property type="evidence" value="ECO:0007669"/>
    <property type="project" value="InterPro"/>
</dbReference>
<gene>
    <name evidence="8" type="ORF">N7493_009659</name>
</gene>
<dbReference type="InterPro" id="IPR051430">
    <property type="entry name" value="Fungal_TF_Env_Response"/>
</dbReference>
<dbReference type="EMBL" id="JAQJAN010000017">
    <property type="protein sequence ID" value="KAJ5710067.1"/>
    <property type="molecule type" value="Genomic_DNA"/>
</dbReference>
<keyword evidence="9" id="KW-1185">Reference proteome</keyword>
<dbReference type="GO" id="GO:0008270">
    <property type="term" value="F:zinc ion binding"/>
    <property type="evidence" value="ECO:0007669"/>
    <property type="project" value="InterPro"/>
</dbReference>
<evidence type="ECO:0000256" key="6">
    <source>
        <dbReference type="ARBA" id="ARBA00023242"/>
    </source>
</evidence>
<keyword evidence="6" id="KW-0539">Nucleus</keyword>
<dbReference type="Pfam" id="PF04082">
    <property type="entry name" value="Fungal_trans"/>
    <property type="match status" value="1"/>
</dbReference>
<evidence type="ECO:0000256" key="5">
    <source>
        <dbReference type="ARBA" id="ARBA00023163"/>
    </source>
</evidence>
<feature type="domain" description="Xylanolytic transcriptional activator regulatory" evidence="7">
    <location>
        <begin position="55"/>
        <end position="288"/>
    </location>
</feature>
<evidence type="ECO:0000313" key="8">
    <source>
        <dbReference type="EMBL" id="KAJ5710067.1"/>
    </source>
</evidence>
<evidence type="ECO:0000256" key="2">
    <source>
        <dbReference type="ARBA" id="ARBA00022833"/>
    </source>
</evidence>
<reference evidence="8" key="2">
    <citation type="submission" date="2023-01" db="EMBL/GenBank/DDBJ databases">
        <authorList>
            <person name="Petersen C."/>
        </authorList>
    </citation>
    <scope>NUCLEOTIDE SEQUENCE</scope>
    <source>
        <strain evidence="8">IBT 17514</strain>
    </source>
</reference>
<evidence type="ECO:0000259" key="7">
    <source>
        <dbReference type="Pfam" id="PF04082"/>
    </source>
</evidence>
<evidence type="ECO:0000256" key="4">
    <source>
        <dbReference type="ARBA" id="ARBA00023125"/>
    </source>
</evidence>
<organism evidence="8 9">
    <name type="scientific">Penicillium malachiteum</name>
    <dbReference type="NCBI Taxonomy" id="1324776"/>
    <lineage>
        <taxon>Eukaryota</taxon>
        <taxon>Fungi</taxon>
        <taxon>Dikarya</taxon>
        <taxon>Ascomycota</taxon>
        <taxon>Pezizomycotina</taxon>
        <taxon>Eurotiomycetes</taxon>
        <taxon>Eurotiomycetidae</taxon>
        <taxon>Eurotiales</taxon>
        <taxon>Aspergillaceae</taxon>
        <taxon>Penicillium</taxon>
    </lineage>
</organism>
<keyword evidence="4" id="KW-0238">DNA-binding</keyword>
<keyword evidence="3" id="KW-0805">Transcription regulation</keyword>
<comment type="caution">
    <text evidence="8">The sequence shown here is derived from an EMBL/GenBank/DDBJ whole genome shotgun (WGS) entry which is preliminary data.</text>
</comment>
<dbReference type="Proteomes" id="UP001215712">
    <property type="component" value="Unassembled WGS sequence"/>
</dbReference>
<protein>
    <recommendedName>
        <fullName evidence="7">Xylanolytic transcriptional activator regulatory domain-containing protein</fullName>
    </recommendedName>
</protein>